<organism evidence="2 3">
    <name type="scientific">Mucilaginibacter dorajii</name>
    <dbReference type="NCBI Taxonomy" id="692994"/>
    <lineage>
        <taxon>Bacteria</taxon>
        <taxon>Pseudomonadati</taxon>
        <taxon>Bacteroidota</taxon>
        <taxon>Sphingobacteriia</taxon>
        <taxon>Sphingobacteriales</taxon>
        <taxon>Sphingobacteriaceae</taxon>
        <taxon>Mucilaginibacter</taxon>
    </lineage>
</organism>
<proteinExistence type="predicted"/>
<keyword evidence="3" id="KW-1185">Reference proteome</keyword>
<comment type="caution">
    <text evidence="2">The sequence shown here is derived from an EMBL/GenBank/DDBJ whole genome shotgun (WGS) entry which is preliminary data.</text>
</comment>
<dbReference type="Proteomes" id="UP001500742">
    <property type="component" value="Unassembled WGS sequence"/>
</dbReference>
<evidence type="ECO:0000256" key="1">
    <source>
        <dbReference type="SAM" id="MobiDB-lite"/>
    </source>
</evidence>
<name>A0ABP7PVY2_9SPHI</name>
<gene>
    <name evidence="2" type="ORF">GCM10022210_22080</name>
</gene>
<protein>
    <submittedName>
        <fullName evidence="2">Uncharacterized protein</fullName>
    </submittedName>
</protein>
<evidence type="ECO:0000313" key="2">
    <source>
        <dbReference type="EMBL" id="GAA3972052.1"/>
    </source>
</evidence>
<dbReference type="EMBL" id="BAAAZC010000015">
    <property type="protein sequence ID" value="GAA3972052.1"/>
    <property type="molecule type" value="Genomic_DNA"/>
</dbReference>
<sequence>MPNVISPPGFSIPVGGDQNIWSTPGVQQNESFKLIKPTGSKSIKPNDKGAKKANHNKAKTN</sequence>
<accession>A0ABP7PVY2</accession>
<evidence type="ECO:0000313" key="3">
    <source>
        <dbReference type="Proteomes" id="UP001500742"/>
    </source>
</evidence>
<feature type="compositionally biased region" description="Basic residues" evidence="1">
    <location>
        <begin position="51"/>
        <end position="61"/>
    </location>
</feature>
<reference evidence="3" key="1">
    <citation type="journal article" date="2019" name="Int. J. Syst. Evol. Microbiol.">
        <title>The Global Catalogue of Microorganisms (GCM) 10K type strain sequencing project: providing services to taxonomists for standard genome sequencing and annotation.</title>
        <authorList>
            <consortium name="The Broad Institute Genomics Platform"/>
            <consortium name="The Broad Institute Genome Sequencing Center for Infectious Disease"/>
            <person name="Wu L."/>
            <person name="Ma J."/>
        </authorList>
    </citation>
    <scope>NUCLEOTIDE SEQUENCE [LARGE SCALE GENOMIC DNA]</scope>
    <source>
        <strain evidence="3">JCM 16601</strain>
    </source>
</reference>
<feature type="region of interest" description="Disordered" evidence="1">
    <location>
        <begin position="34"/>
        <end position="61"/>
    </location>
</feature>